<protein>
    <submittedName>
        <fullName evidence="7">Heterodisulfide reductase</fullName>
    </submittedName>
</protein>
<dbReference type="InterPro" id="IPR017896">
    <property type="entry name" value="4Fe4S_Fe-S-bd"/>
</dbReference>
<dbReference type="PANTHER" id="PTHR43255:SF1">
    <property type="entry name" value="IRON-SULFUR-BINDING OXIDOREDUCTASE FADF-RELATED"/>
    <property type="match status" value="1"/>
</dbReference>
<dbReference type="GO" id="GO:0005886">
    <property type="term" value="C:plasma membrane"/>
    <property type="evidence" value="ECO:0007669"/>
    <property type="project" value="TreeGrafter"/>
</dbReference>
<dbReference type="PROSITE" id="PS51379">
    <property type="entry name" value="4FE4S_FER_2"/>
    <property type="match status" value="1"/>
</dbReference>
<dbReference type="PANTHER" id="PTHR43255">
    <property type="entry name" value="IRON-SULFUR-BINDING OXIDOREDUCTASE FADF-RELATED-RELATED"/>
    <property type="match status" value="1"/>
</dbReference>
<dbReference type="Gene3D" id="1.10.1060.10">
    <property type="entry name" value="Alpha-helical ferredoxin"/>
    <property type="match status" value="1"/>
</dbReference>
<dbReference type="InterPro" id="IPR051460">
    <property type="entry name" value="HdrC_iron-sulfur_subunit"/>
</dbReference>
<keyword evidence="3" id="KW-0560">Oxidoreductase</keyword>
<comment type="caution">
    <text evidence="7">The sequence shown here is derived from an EMBL/GenBank/DDBJ whole genome shotgun (WGS) entry which is preliminary data.</text>
</comment>
<dbReference type="Proteomes" id="UP000886101">
    <property type="component" value="Unassembled WGS sequence"/>
</dbReference>
<evidence type="ECO:0000256" key="5">
    <source>
        <dbReference type="ARBA" id="ARBA00023014"/>
    </source>
</evidence>
<dbReference type="AlphaFoldDB" id="A0A7V5U238"/>
<dbReference type="Pfam" id="PF13183">
    <property type="entry name" value="Fer4_8"/>
    <property type="match status" value="1"/>
</dbReference>
<dbReference type="GO" id="GO:0046872">
    <property type="term" value="F:metal ion binding"/>
    <property type="evidence" value="ECO:0007669"/>
    <property type="project" value="UniProtKB-KW"/>
</dbReference>
<dbReference type="SUPFAM" id="SSF46548">
    <property type="entry name" value="alpha-helical ferredoxin"/>
    <property type="match status" value="1"/>
</dbReference>
<dbReference type="InterPro" id="IPR017900">
    <property type="entry name" value="4Fe4S_Fe_S_CS"/>
</dbReference>
<dbReference type="InterPro" id="IPR009051">
    <property type="entry name" value="Helical_ferredxn"/>
</dbReference>
<organism evidence="7">
    <name type="scientific">Thermodesulfatator atlanticus</name>
    <dbReference type="NCBI Taxonomy" id="501497"/>
    <lineage>
        <taxon>Bacteria</taxon>
        <taxon>Pseudomonadati</taxon>
        <taxon>Thermodesulfobacteriota</taxon>
        <taxon>Thermodesulfobacteria</taxon>
        <taxon>Thermodesulfobacteriales</taxon>
        <taxon>Thermodesulfatatoraceae</taxon>
        <taxon>Thermodesulfatator</taxon>
    </lineage>
</organism>
<keyword evidence="1" id="KW-0004">4Fe-4S</keyword>
<dbReference type="PROSITE" id="PS00198">
    <property type="entry name" value="4FE4S_FER_1"/>
    <property type="match status" value="1"/>
</dbReference>
<feature type="non-terminal residue" evidence="7">
    <location>
        <position position="144"/>
    </location>
</feature>
<name>A0A7V5U238_9BACT</name>
<gene>
    <name evidence="7" type="ORF">ENJ96_01590</name>
</gene>
<proteinExistence type="predicted"/>
<evidence type="ECO:0000256" key="1">
    <source>
        <dbReference type="ARBA" id="ARBA00022485"/>
    </source>
</evidence>
<evidence type="ECO:0000256" key="2">
    <source>
        <dbReference type="ARBA" id="ARBA00022723"/>
    </source>
</evidence>
<dbReference type="GO" id="GO:0016491">
    <property type="term" value="F:oxidoreductase activity"/>
    <property type="evidence" value="ECO:0007669"/>
    <property type="project" value="UniProtKB-KW"/>
</dbReference>
<evidence type="ECO:0000259" key="6">
    <source>
        <dbReference type="PROSITE" id="PS51379"/>
    </source>
</evidence>
<keyword evidence="4" id="KW-0408">Iron</keyword>
<accession>A0A7V5U238</accession>
<evidence type="ECO:0000256" key="4">
    <source>
        <dbReference type="ARBA" id="ARBA00023004"/>
    </source>
</evidence>
<evidence type="ECO:0000313" key="7">
    <source>
        <dbReference type="EMBL" id="HHI96526.1"/>
    </source>
</evidence>
<keyword evidence="5" id="KW-0411">Iron-sulfur</keyword>
<sequence length="144" mass="16623">MALKNKIIRKSGVNFFRCFQCQMCHNGCPFVPVMDYAPNQLIRLLQLNKIEDALNSSTIWICVGCNACVSYCPMKIDIPAIMTTLRSIVIEENIVPKEPDILEFHRLILSSIKKYGRVHELEVMLGFKFKKRKIFEDILLGLQM</sequence>
<evidence type="ECO:0000256" key="3">
    <source>
        <dbReference type="ARBA" id="ARBA00023002"/>
    </source>
</evidence>
<dbReference type="GO" id="GO:0051539">
    <property type="term" value="F:4 iron, 4 sulfur cluster binding"/>
    <property type="evidence" value="ECO:0007669"/>
    <property type="project" value="UniProtKB-KW"/>
</dbReference>
<dbReference type="EMBL" id="DROK01000046">
    <property type="protein sequence ID" value="HHI96526.1"/>
    <property type="molecule type" value="Genomic_DNA"/>
</dbReference>
<reference evidence="7" key="1">
    <citation type="journal article" date="2020" name="mSystems">
        <title>Genome- and Community-Level Interaction Insights into Carbon Utilization and Element Cycling Functions of Hydrothermarchaeota in Hydrothermal Sediment.</title>
        <authorList>
            <person name="Zhou Z."/>
            <person name="Liu Y."/>
            <person name="Xu W."/>
            <person name="Pan J."/>
            <person name="Luo Z.H."/>
            <person name="Li M."/>
        </authorList>
    </citation>
    <scope>NUCLEOTIDE SEQUENCE [LARGE SCALE GENOMIC DNA]</scope>
    <source>
        <strain evidence="7">HyVt-533</strain>
    </source>
</reference>
<keyword evidence="2" id="KW-0479">Metal-binding</keyword>
<feature type="domain" description="4Fe-4S ferredoxin-type" evidence="6">
    <location>
        <begin position="9"/>
        <end position="39"/>
    </location>
</feature>